<keyword evidence="5" id="KW-1185">Reference proteome</keyword>
<comment type="caution">
    <text evidence="4">The sequence shown here is derived from an EMBL/GenBank/DDBJ whole genome shotgun (WGS) entry which is preliminary data.</text>
</comment>
<evidence type="ECO:0000256" key="1">
    <source>
        <dbReference type="SAM" id="MobiDB-lite"/>
    </source>
</evidence>
<feature type="compositionally biased region" description="Low complexity" evidence="1">
    <location>
        <begin position="139"/>
        <end position="151"/>
    </location>
</feature>
<proteinExistence type="predicted"/>
<dbReference type="Proteomes" id="UP000298860">
    <property type="component" value="Unassembled WGS sequence"/>
</dbReference>
<dbReference type="OrthoDB" id="4482242at2"/>
<feature type="transmembrane region" description="Helical" evidence="2">
    <location>
        <begin position="56"/>
        <end position="76"/>
    </location>
</feature>
<evidence type="ECO:0000256" key="2">
    <source>
        <dbReference type="SAM" id="Phobius"/>
    </source>
</evidence>
<feature type="transmembrane region" description="Helical" evidence="2">
    <location>
        <begin position="83"/>
        <end position="99"/>
    </location>
</feature>
<dbReference type="InterPro" id="IPR055568">
    <property type="entry name" value="DUF7144"/>
</dbReference>
<feature type="domain" description="DUF7144" evidence="3">
    <location>
        <begin position="14"/>
        <end position="125"/>
    </location>
</feature>
<evidence type="ECO:0000313" key="4">
    <source>
        <dbReference type="EMBL" id="GDY32321.1"/>
    </source>
</evidence>
<name>A0A4D4J6T0_9PSEU</name>
<dbReference type="Pfam" id="PF23636">
    <property type="entry name" value="DUF7144"/>
    <property type="match status" value="1"/>
</dbReference>
<accession>A0A4D4J6T0</accession>
<dbReference type="RefSeq" id="WP_137815347.1">
    <property type="nucleotide sequence ID" value="NZ_BJFL01000023.1"/>
</dbReference>
<keyword evidence="2" id="KW-0812">Transmembrane</keyword>
<evidence type="ECO:0000313" key="5">
    <source>
        <dbReference type="Proteomes" id="UP000298860"/>
    </source>
</evidence>
<organism evidence="4 5">
    <name type="scientific">Gandjariella thermophila</name>
    <dbReference type="NCBI Taxonomy" id="1931992"/>
    <lineage>
        <taxon>Bacteria</taxon>
        <taxon>Bacillati</taxon>
        <taxon>Actinomycetota</taxon>
        <taxon>Actinomycetes</taxon>
        <taxon>Pseudonocardiales</taxon>
        <taxon>Pseudonocardiaceae</taxon>
        <taxon>Gandjariella</taxon>
    </lineage>
</organism>
<feature type="transmembrane region" description="Helical" evidence="2">
    <location>
        <begin position="12"/>
        <end position="36"/>
    </location>
</feature>
<reference evidence="5" key="1">
    <citation type="submission" date="2019-04" db="EMBL/GenBank/DDBJ databases">
        <title>Draft genome sequence of Pseudonocardiaceae bacterium SL3-2-4.</title>
        <authorList>
            <person name="Ningsih F."/>
            <person name="Yokota A."/>
            <person name="Sakai Y."/>
            <person name="Nanatani K."/>
            <person name="Yabe S."/>
            <person name="Oetari A."/>
            <person name="Sjamsuridzal W."/>
        </authorList>
    </citation>
    <scope>NUCLEOTIDE SEQUENCE [LARGE SCALE GENOMIC DNA]</scope>
    <source>
        <strain evidence="5">SL3-2-4</strain>
    </source>
</reference>
<dbReference type="EMBL" id="BJFL01000023">
    <property type="protein sequence ID" value="GDY32321.1"/>
    <property type="molecule type" value="Genomic_DNA"/>
</dbReference>
<protein>
    <recommendedName>
        <fullName evidence="3">DUF7144 domain-containing protein</fullName>
    </recommendedName>
</protein>
<keyword evidence="2" id="KW-1133">Transmembrane helix</keyword>
<feature type="transmembrane region" description="Helical" evidence="2">
    <location>
        <begin position="105"/>
        <end position="124"/>
    </location>
</feature>
<evidence type="ECO:0000259" key="3">
    <source>
        <dbReference type="Pfam" id="PF23636"/>
    </source>
</evidence>
<feature type="region of interest" description="Disordered" evidence="1">
    <location>
        <begin position="132"/>
        <end position="158"/>
    </location>
</feature>
<keyword evidence="2" id="KW-0472">Membrane</keyword>
<dbReference type="AlphaFoldDB" id="A0A4D4J6T0"/>
<sequence length="158" mass="16735">MPSWAELGQTSGLLVFGAVLLIVLGAYNCLHGVSAIFRPAVLVVHNTYVFGNLPAWGWSLLGLGILQIAAGLGVLARNQLARWFGVAVIALNMFAQIVFLPFYPAWSLLIIAVDVVALFGLTVYGGQPPSLAEAPPGRATTPAETPTQATPSERRQPV</sequence>
<gene>
    <name evidence="4" type="ORF">GTS_39540</name>
</gene>